<comment type="pathway">
    <text evidence="4 15">Amino-acid biosynthesis; L-histidine biosynthesis; L-histidine from 5-phospho-alpha-D-ribose 1-diphosphate: step 3/9.</text>
</comment>
<comment type="subcellular location">
    <subcellularLocation>
        <location evidence="3 15">Cytoplasm</location>
    </subcellularLocation>
</comment>
<feature type="region of interest" description="Phosphoribosyl-ATP pyrophosphohydrolase" evidence="15">
    <location>
        <begin position="110"/>
        <end position="198"/>
    </location>
</feature>
<evidence type="ECO:0000256" key="10">
    <source>
        <dbReference type="ARBA" id="ARBA00022741"/>
    </source>
</evidence>
<dbReference type="InterPro" id="IPR021130">
    <property type="entry name" value="PRib-ATP_PPHydrolase-like"/>
</dbReference>
<evidence type="ECO:0000313" key="18">
    <source>
        <dbReference type="Proteomes" id="UP000241788"/>
    </source>
</evidence>
<evidence type="ECO:0000256" key="7">
    <source>
        <dbReference type="ARBA" id="ARBA00008299"/>
    </source>
</evidence>
<dbReference type="HAMAP" id="MF_01019">
    <property type="entry name" value="HisIE"/>
    <property type="match status" value="1"/>
</dbReference>
<evidence type="ECO:0000256" key="13">
    <source>
        <dbReference type="ARBA" id="ARBA00023102"/>
    </source>
</evidence>
<dbReference type="InterPro" id="IPR002496">
    <property type="entry name" value="PRib_AMP_CycHydrolase_dom"/>
</dbReference>
<gene>
    <name evidence="15" type="primary">hisI</name>
    <name evidence="15" type="synonym">hisIE</name>
    <name evidence="17" type="ORF">SAMN05421546_2153</name>
</gene>
<keyword evidence="12 15" id="KW-0067">ATP-binding</keyword>
<feature type="region of interest" description="Phosphoribosyl-AMP cyclohydrolase" evidence="15">
    <location>
        <begin position="1"/>
        <end position="109"/>
    </location>
</feature>
<keyword evidence="8 15" id="KW-0963">Cytoplasm</keyword>
<comment type="similarity">
    <text evidence="7 15">In the N-terminal section; belongs to the PRA-CH family.</text>
</comment>
<evidence type="ECO:0000256" key="15">
    <source>
        <dbReference type="HAMAP-Rule" id="MF_01019"/>
    </source>
</evidence>
<evidence type="ECO:0000256" key="1">
    <source>
        <dbReference type="ARBA" id="ARBA00000024"/>
    </source>
</evidence>
<evidence type="ECO:0000256" key="3">
    <source>
        <dbReference type="ARBA" id="ARBA00004496"/>
    </source>
</evidence>
<dbReference type="PANTHER" id="PTHR42945">
    <property type="entry name" value="HISTIDINE BIOSYNTHESIS BIFUNCTIONAL PROTEIN"/>
    <property type="match status" value="1"/>
</dbReference>
<dbReference type="RefSeq" id="WP_076588075.1">
    <property type="nucleotide sequence ID" value="NZ_FTLW01000005.1"/>
</dbReference>
<dbReference type="Pfam" id="PF01503">
    <property type="entry name" value="PRA-PH"/>
    <property type="match status" value="1"/>
</dbReference>
<dbReference type="NCBIfam" id="TIGR03188">
    <property type="entry name" value="histidine_hisI"/>
    <property type="match status" value="1"/>
</dbReference>
<dbReference type="HAMAP" id="MF_01020">
    <property type="entry name" value="HisE"/>
    <property type="match status" value="1"/>
</dbReference>
<proteinExistence type="inferred from homology"/>
<organism evidence="17 18">
    <name type="scientific">Solilutibacter tolerans</name>
    <dbReference type="NCBI Taxonomy" id="1604334"/>
    <lineage>
        <taxon>Bacteria</taxon>
        <taxon>Pseudomonadati</taxon>
        <taxon>Pseudomonadota</taxon>
        <taxon>Gammaproteobacteria</taxon>
        <taxon>Lysobacterales</taxon>
        <taxon>Lysobacteraceae</taxon>
        <taxon>Solilutibacter</taxon>
    </lineage>
</organism>
<keyword evidence="11 15" id="KW-0378">Hydrolase</keyword>
<dbReference type="SUPFAM" id="SSF141734">
    <property type="entry name" value="HisI-like"/>
    <property type="match status" value="1"/>
</dbReference>
<accession>A0A1N6X752</accession>
<dbReference type="CDD" id="cd11534">
    <property type="entry name" value="NTP-PPase_HisIE_like"/>
    <property type="match status" value="1"/>
</dbReference>
<keyword evidence="14 15" id="KW-0511">Multifunctional enzyme</keyword>
<dbReference type="GO" id="GO:0004635">
    <property type="term" value="F:phosphoribosyl-AMP cyclohydrolase activity"/>
    <property type="evidence" value="ECO:0007669"/>
    <property type="project" value="UniProtKB-UniRule"/>
</dbReference>
<dbReference type="NCBIfam" id="NF002747">
    <property type="entry name" value="PRK02759.1"/>
    <property type="match status" value="1"/>
</dbReference>
<evidence type="ECO:0000256" key="9">
    <source>
        <dbReference type="ARBA" id="ARBA00022605"/>
    </source>
</evidence>
<dbReference type="PANTHER" id="PTHR42945:SF9">
    <property type="entry name" value="HISTIDINE BIOSYNTHESIS BIFUNCTIONAL PROTEIN HISIE"/>
    <property type="match status" value="1"/>
</dbReference>
<name>A0A1N6X752_9GAMM</name>
<dbReference type="EC" id="3.6.1.31" evidence="15"/>
<evidence type="ECO:0000313" key="17">
    <source>
        <dbReference type="EMBL" id="SIQ98097.1"/>
    </source>
</evidence>
<evidence type="ECO:0000256" key="11">
    <source>
        <dbReference type="ARBA" id="ARBA00022801"/>
    </source>
</evidence>
<keyword evidence="9 15" id="KW-0028">Amino-acid biosynthesis</keyword>
<dbReference type="UniPathway" id="UPA00031">
    <property type="reaction ID" value="UER00007"/>
</dbReference>
<dbReference type="Gene3D" id="1.10.287.1080">
    <property type="entry name" value="MazG-like"/>
    <property type="match status" value="1"/>
</dbReference>
<evidence type="ECO:0000256" key="14">
    <source>
        <dbReference type="ARBA" id="ARBA00023268"/>
    </source>
</evidence>
<evidence type="ECO:0000256" key="8">
    <source>
        <dbReference type="ARBA" id="ARBA00022490"/>
    </source>
</evidence>
<dbReference type="EC" id="3.5.4.19" evidence="15"/>
<protein>
    <recommendedName>
        <fullName evidence="15">Histidine biosynthesis bifunctional protein HisIE</fullName>
    </recommendedName>
    <domain>
        <recommendedName>
            <fullName evidence="15">Phosphoribosyl-AMP cyclohydrolase</fullName>
            <shortName evidence="15">PRA-CH</shortName>
            <ecNumber evidence="15">3.5.4.19</ecNumber>
        </recommendedName>
    </domain>
    <domain>
        <recommendedName>
            <fullName evidence="15">Phosphoribosyl-ATP pyrophosphatase</fullName>
            <shortName evidence="15">PRA-PH</shortName>
            <ecNumber evidence="15">3.6.1.31</ecNumber>
        </recommendedName>
    </domain>
</protein>
<dbReference type="FunFam" id="3.10.20.810:FF:000001">
    <property type="entry name" value="Histidine biosynthesis bifunctional protein HisIE"/>
    <property type="match status" value="1"/>
</dbReference>
<comment type="similarity">
    <text evidence="6 15">In the C-terminal section; belongs to the PRA-PH family.</text>
</comment>
<dbReference type="Pfam" id="PF01502">
    <property type="entry name" value="PRA-CH"/>
    <property type="match status" value="1"/>
</dbReference>
<feature type="domain" description="Phosphoribosyl-AMP cyclohydrolase" evidence="16">
    <location>
        <begin position="30"/>
        <end position="102"/>
    </location>
</feature>
<comment type="catalytic activity">
    <reaction evidence="1 15">
        <text>1-(5-phospho-beta-D-ribosyl)-5'-AMP + H2O = 1-(5-phospho-beta-D-ribosyl)-5-[(5-phospho-beta-D-ribosylamino)methylideneamino]imidazole-4-carboxamide</text>
        <dbReference type="Rhea" id="RHEA:20049"/>
        <dbReference type="ChEBI" id="CHEBI:15377"/>
        <dbReference type="ChEBI" id="CHEBI:58435"/>
        <dbReference type="ChEBI" id="CHEBI:59457"/>
        <dbReference type="EC" id="3.5.4.19"/>
    </reaction>
</comment>
<evidence type="ECO:0000259" key="16">
    <source>
        <dbReference type="Pfam" id="PF01502"/>
    </source>
</evidence>
<dbReference type="STRING" id="1604334.SAMN05421546_2153"/>
<keyword evidence="10 15" id="KW-0547">Nucleotide-binding</keyword>
<dbReference type="EMBL" id="FTLW01000005">
    <property type="protein sequence ID" value="SIQ98097.1"/>
    <property type="molecule type" value="Genomic_DNA"/>
</dbReference>
<evidence type="ECO:0000256" key="4">
    <source>
        <dbReference type="ARBA" id="ARBA00005169"/>
    </source>
</evidence>
<dbReference type="InterPro" id="IPR023019">
    <property type="entry name" value="His_synth_HisIE"/>
</dbReference>
<dbReference type="InterPro" id="IPR008179">
    <property type="entry name" value="HisE"/>
</dbReference>
<reference evidence="18" key="1">
    <citation type="submission" date="2017-01" db="EMBL/GenBank/DDBJ databases">
        <authorList>
            <person name="Varghese N."/>
            <person name="Submissions S."/>
        </authorList>
    </citation>
    <scope>NUCLEOTIDE SEQUENCE [LARGE SCALE GENOMIC DNA]</scope>
    <source>
        <strain evidence="18">UM1</strain>
    </source>
</reference>
<dbReference type="Gene3D" id="3.10.20.810">
    <property type="entry name" value="Phosphoribosyl-AMP cyclohydrolase"/>
    <property type="match status" value="1"/>
</dbReference>
<dbReference type="AlphaFoldDB" id="A0A1N6X752"/>
<dbReference type="InterPro" id="IPR038019">
    <property type="entry name" value="PRib_AMP_CycHydrolase_sf"/>
</dbReference>
<comment type="pathway">
    <text evidence="5 15">Amino-acid biosynthesis; L-histidine biosynthesis; L-histidine from 5-phospho-alpha-D-ribose 1-diphosphate: step 2/9.</text>
</comment>
<comment type="catalytic activity">
    <reaction evidence="2 15">
        <text>1-(5-phospho-beta-D-ribosyl)-ATP + H2O = 1-(5-phospho-beta-D-ribosyl)-5'-AMP + diphosphate + H(+)</text>
        <dbReference type="Rhea" id="RHEA:22828"/>
        <dbReference type="ChEBI" id="CHEBI:15377"/>
        <dbReference type="ChEBI" id="CHEBI:15378"/>
        <dbReference type="ChEBI" id="CHEBI:33019"/>
        <dbReference type="ChEBI" id="CHEBI:59457"/>
        <dbReference type="ChEBI" id="CHEBI:73183"/>
        <dbReference type="EC" id="3.6.1.31"/>
    </reaction>
</comment>
<sequence>MIDIDRLDWRKQGGLIPAIVQDATTLQVLMMGWMSRESLAITLHDGRVTFYSRTRNRLWTKGETSGNTLQLVNIEVDCDADTLLVQANPNGPTCHLGRASCFPAAPANVLAELDGVITARERDRPDGSYTTRLFQSGVRGIAQKVGEEGVEVALAAVAQDDKSVLDESADLLFHLLVLLRSRGMSIQDVLSVLADRRG</sequence>
<dbReference type="Proteomes" id="UP000241788">
    <property type="component" value="Unassembled WGS sequence"/>
</dbReference>
<evidence type="ECO:0000256" key="5">
    <source>
        <dbReference type="ARBA" id="ARBA00005204"/>
    </source>
</evidence>
<evidence type="ECO:0000256" key="6">
    <source>
        <dbReference type="ARBA" id="ARBA00007731"/>
    </source>
</evidence>
<dbReference type="GO" id="GO:0004636">
    <property type="term" value="F:phosphoribosyl-ATP diphosphatase activity"/>
    <property type="evidence" value="ECO:0007669"/>
    <property type="project" value="UniProtKB-UniRule"/>
</dbReference>
<keyword evidence="18" id="KW-1185">Reference proteome</keyword>
<dbReference type="SUPFAM" id="SSF101386">
    <property type="entry name" value="all-alpha NTP pyrophosphatases"/>
    <property type="match status" value="1"/>
</dbReference>
<evidence type="ECO:0000256" key="12">
    <source>
        <dbReference type="ARBA" id="ARBA00022840"/>
    </source>
</evidence>
<dbReference type="GO" id="GO:0005524">
    <property type="term" value="F:ATP binding"/>
    <property type="evidence" value="ECO:0007669"/>
    <property type="project" value="UniProtKB-KW"/>
</dbReference>
<dbReference type="GO" id="GO:0000105">
    <property type="term" value="P:L-histidine biosynthetic process"/>
    <property type="evidence" value="ECO:0007669"/>
    <property type="project" value="UniProtKB-UniRule"/>
</dbReference>
<dbReference type="NCBIfam" id="NF000768">
    <property type="entry name" value="PRK00051.1"/>
    <property type="match status" value="1"/>
</dbReference>
<dbReference type="OrthoDB" id="9795769at2"/>
<dbReference type="GO" id="GO:0005737">
    <property type="term" value="C:cytoplasm"/>
    <property type="evidence" value="ECO:0007669"/>
    <property type="project" value="UniProtKB-SubCell"/>
</dbReference>
<keyword evidence="13 15" id="KW-0368">Histidine biosynthesis</keyword>
<evidence type="ECO:0000256" key="2">
    <source>
        <dbReference type="ARBA" id="ARBA00001460"/>
    </source>
</evidence>